<dbReference type="OrthoDB" id="5783963at2759"/>
<dbReference type="PANTHER" id="PTHR46692:SF1">
    <property type="entry name" value="NUCLEOSIDE HYDROLASE 3-RELATED"/>
    <property type="match status" value="1"/>
</dbReference>
<feature type="domain" description="Inosine/uridine-preferring nucleoside hydrolase" evidence="3">
    <location>
        <begin position="30"/>
        <end position="368"/>
    </location>
</feature>
<comment type="caution">
    <text evidence="4">The sequence shown here is derived from an EMBL/GenBank/DDBJ whole genome shotgun (WGS) entry which is preliminary data.</text>
</comment>
<dbReference type="PANTHER" id="PTHR46692">
    <property type="entry name" value="INOSINE-URIDINE PREFERRING NUCLEOSIDE HYDROLASE FAMILY PROTEIN"/>
    <property type="match status" value="1"/>
</dbReference>
<organism evidence="4 5">
    <name type="scientific">Morella rubra</name>
    <name type="common">Chinese bayberry</name>
    <dbReference type="NCBI Taxonomy" id="262757"/>
    <lineage>
        <taxon>Eukaryota</taxon>
        <taxon>Viridiplantae</taxon>
        <taxon>Streptophyta</taxon>
        <taxon>Embryophyta</taxon>
        <taxon>Tracheophyta</taxon>
        <taxon>Spermatophyta</taxon>
        <taxon>Magnoliopsida</taxon>
        <taxon>eudicotyledons</taxon>
        <taxon>Gunneridae</taxon>
        <taxon>Pentapetalae</taxon>
        <taxon>rosids</taxon>
        <taxon>fabids</taxon>
        <taxon>Fagales</taxon>
        <taxon>Myricaceae</taxon>
        <taxon>Morella</taxon>
    </lineage>
</organism>
<dbReference type="GO" id="GO:0016799">
    <property type="term" value="F:hydrolase activity, hydrolyzing N-glycosyl compounds"/>
    <property type="evidence" value="ECO:0007669"/>
    <property type="project" value="InterPro"/>
</dbReference>
<dbReference type="InterPro" id="IPR001910">
    <property type="entry name" value="Inosine/uridine_hydrolase_dom"/>
</dbReference>
<keyword evidence="5" id="KW-1185">Reference proteome</keyword>
<dbReference type="InterPro" id="IPR036452">
    <property type="entry name" value="Ribo_hydro-like"/>
</dbReference>
<dbReference type="Pfam" id="PF01156">
    <property type="entry name" value="IU_nuc_hydro"/>
    <property type="match status" value="3"/>
</dbReference>
<evidence type="ECO:0000313" key="4">
    <source>
        <dbReference type="EMBL" id="KAB1214128.1"/>
    </source>
</evidence>
<keyword evidence="2" id="KW-0732">Signal</keyword>
<sequence length="1262" mass="140273">MLLQRKFWVVILFLVAGAEPYTAEGRPHRILLDTDVDTDDFFALLYLLKQNRSEFEVEAVTINTNGWSDAGHAVNHIYDLLYMMDRDDIAVGVGGEGGIQENGTLLPDVGGYLPIIEQGTATVGYCRYRQAIPVGQGGRLDVDTNFGLRKAFLPQGRRRYTPLEQPTAQQVMIDKISAGPLTVFLIGAHTNLAIFLMNNPHLKKNIEHIYIMGGGVRSNLTGCFPQKASSSCEPQNSGDPGNLFTDYSSNPYAELNMFGDPFAAYQVFHSGIPITLVPLDATDTIPMNENYMNTFKQSQSTCEAQYCFKSLEVIRDAQSKDQFYANYFMWDCFAAGVATSIMLNPNNISGENEFAEMEYMNLTVVTSNRPYGVSDGSNPLFDGRKVPKFNLKKGGVHSGHIQAGLRDPFCIVKNGKGKCQDGYTAEVTGPEAVRVLVATKAKPSWDQNSPLNRQFYKSFLEALNRQEQTGRFNFMTQFPYYEQALYRPDFRSKTLGKPVVFDMDMSAGDFLALFYLLKVPVEVINLKAIIVSPTGWANAATIDVIYDLLHMMGRDDIPVGLGDVFGMNQSDPIFPAVGDCKYIKAIPHGSGGLLDSDTLYGLARDLPRSPRRYTAEKSVKYRASRDTDHPGLRQPLALEVWESVVETLGPGSKITILTNGPLTNLARIVTSEKNATSAIQEVYIVGGHISHSDRDKGNVFSVPSNEFAEFNMFLDPVAAKTVFDSELDITLIPLGIQRRVGSFPRILEKFQETRTTPEAKFANRLLSRLYHLQRRHQRYQHTDIFLGEILGAVALTCDHSSLKPTLRVEPIKVFAEGVESKDGKTVIDKNHGKLVKILEKIDTAAYYDLYANQLGNTKQSAVLGSYDDQRRKWRVVGANPYTAEGRPRRILLDTDVDTDDLFALLYLLKQNRSEFELEAVTISTNAWSDAGHAVNQIYCLLYMMDRDDIAVGVEGEGGRLENGTILPNVGGYLPLIEQGTTTSGYCRYRPATPVGQEGRLDVDTNYGMRKAFLPQGRRRYTSLEQPTAQQVMIGKISAGPINVFLFGAHTNFAIFLMTNPHLKENIEHIYVMGGGVRPNLASCCPQNASSSCVPCHCGDHGNLFTAYSSNPYAEFNMFGDPFAAYQDYFMWDCFAAGVATSIMLNTDNISGKNVFADMEYMNLTVVSSNKLYGLSDCSNPFFDGCVVQKFNRKKDGVHSGHVQKGLQDPFCIEKNGKGKSQDGYTAEVTGPEAVRVLVATKAKPNRDKDSPLNREFYKISWR</sequence>
<feature type="chain" id="PRO_5025341337" evidence="2">
    <location>
        <begin position="19"/>
        <end position="1262"/>
    </location>
</feature>
<dbReference type="Gene3D" id="3.90.245.10">
    <property type="entry name" value="Ribonucleoside hydrolase-like"/>
    <property type="match status" value="3"/>
</dbReference>
<name>A0A6A1VRA4_9ROSI</name>
<dbReference type="AlphaFoldDB" id="A0A6A1VRA4"/>
<evidence type="ECO:0000313" key="5">
    <source>
        <dbReference type="Proteomes" id="UP000516437"/>
    </source>
</evidence>
<protein>
    <submittedName>
        <fullName evidence="4">Uridine nucleosidase 1</fullName>
    </submittedName>
</protein>
<reference evidence="4 5" key="1">
    <citation type="journal article" date="2019" name="Plant Biotechnol. J.">
        <title>The red bayberry genome and genetic basis of sex determination.</title>
        <authorList>
            <person name="Jia H.M."/>
            <person name="Jia H.J."/>
            <person name="Cai Q.L."/>
            <person name="Wang Y."/>
            <person name="Zhao H.B."/>
            <person name="Yang W.F."/>
            <person name="Wang G.Y."/>
            <person name="Li Y.H."/>
            <person name="Zhan D.L."/>
            <person name="Shen Y.T."/>
            <person name="Niu Q.F."/>
            <person name="Chang L."/>
            <person name="Qiu J."/>
            <person name="Zhao L."/>
            <person name="Xie H.B."/>
            <person name="Fu W.Y."/>
            <person name="Jin J."/>
            <person name="Li X.W."/>
            <person name="Jiao Y."/>
            <person name="Zhou C.C."/>
            <person name="Tu T."/>
            <person name="Chai C.Y."/>
            <person name="Gao J.L."/>
            <person name="Fan L.J."/>
            <person name="van de Weg E."/>
            <person name="Wang J.Y."/>
            <person name="Gao Z.S."/>
        </authorList>
    </citation>
    <scope>NUCLEOTIDE SEQUENCE [LARGE SCALE GENOMIC DNA]</scope>
    <source>
        <tissue evidence="4">Leaves</tissue>
    </source>
</reference>
<feature type="domain" description="Inosine/uridine-preferring nucleoside hydrolase" evidence="3">
    <location>
        <begin position="499"/>
        <end position="847"/>
    </location>
</feature>
<gene>
    <name evidence="4" type="ORF">CJ030_MR5G027257</name>
</gene>
<dbReference type="Proteomes" id="UP000516437">
    <property type="component" value="Chromosome 5"/>
</dbReference>
<proteinExistence type="inferred from homology"/>
<feature type="domain" description="Inosine/uridine-preferring nucleoside hydrolase" evidence="3">
    <location>
        <begin position="890"/>
        <end position="1125"/>
    </location>
</feature>
<evidence type="ECO:0000256" key="2">
    <source>
        <dbReference type="SAM" id="SignalP"/>
    </source>
</evidence>
<dbReference type="SUPFAM" id="SSF53590">
    <property type="entry name" value="Nucleoside hydrolase"/>
    <property type="match status" value="3"/>
</dbReference>
<comment type="similarity">
    <text evidence="1">Belongs to the IUNH family.</text>
</comment>
<accession>A0A6A1VRA4</accession>
<dbReference type="EMBL" id="RXIC02000023">
    <property type="protein sequence ID" value="KAB1214128.1"/>
    <property type="molecule type" value="Genomic_DNA"/>
</dbReference>
<feature type="signal peptide" evidence="2">
    <location>
        <begin position="1"/>
        <end position="18"/>
    </location>
</feature>
<evidence type="ECO:0000256" key="1">
    <source>
        <dbReference type="ARBA" id="ARBA00009176"/>
    </source>
</evidence>
<evidence type="ECO:0000259" key="3">
    <source>
        <dbReference type="Pfam" id="PF01156"/>
    </source>
</evidence>